<reference evidence="8 9" key="2">
    <citation type="submission" date="2015-05" db="EMBL/GenBank/DDBJ databases">
        <title>Distinctive expansion of gene families associated with plant cell wall degradation and secondary metabolism in the genomes of grapevine trunk pathogens.</title>
        <authorList>
            <person name="Lawrence D.P."/>
            <person name="Travadon R."/>
            <person name="Rolshausen P.E."/>
            <person name="Baumgartner K."/>
        </authorList>
    </citation>
    <scope>NUCLEOTIDE SEQUENCE [LARGE SCALE GENOMIC DNA]</scope>
    <source>
        <strain evidence="8">DS831</strain>
    </source>
</reference>
<comment type="catalytic activity">
    <reaction evidence="5">
        <text>an aryl sulfate + H2O = a phenol + sulfate + H(+)</text>
        <dbReference type="Rhea" id="RHEA:17261"/>
        <dbReference type="ChEBI" id="CHEBI:15377"/>
        <dbReference type="ChEBI" id="CHEBI:15378"/>
        <dbReference type="ChEBI" id="CHEBI:16189"/>
        <dbReference type="ChEBI" id="CHEBI:33853"/>
        <dbReference type="ChEBI" id="CHEBI:140317"/>
        <dbReference type="EC" id="3.1.6.1"/>
    </reaction>
</comment>
<dbReference type="CDD" id="cd16147">
    <property type="entry name" value="G6S"/>
    <property type="match status" value="1"/>
</dbReference>
<dbReference type="PIRSF" id="PIRSF000972">
    <property type="entry name" value="Arylsulf_plant"/>
    <property type="match status" value="1"/>
</dbReference>
<dbReference type="Proteomes" id="UP000034182">
    <property type="component" value="Unassembled WGS sequence"/>
</dbReference>
<name>A0A0G2H0P1_9PEZI</name>
<dbReference type="EMBL" id="LAQI01000077">
    <property type="protein sequence ID" value="KKY22375.1"/>
    <property type="molecule type" value="Genomic_DNA"/>
</dbReference>
<dbReference type="GO" id="GO:0008449">
    <property type="term" value="F:N-acetylglucosamine-6-sulfatase activity"/>
    <property type="evidence" value="ECO:0007669"/>
    <property type="project" value="TreeGrafter"/>
</dbReference>
<protein>
    <recommendedName>
        <fullName evidence="5">Arylsulfatase</fullName>
        <shortName evidence="5">AS</shortName>
        <ecNumber evidence="5">3.1.6.1</ecNumber>
    </recommendedName>
    <alternativeName>
        <fullName evidence="5">Aryl-sulfate sulphohydrolase</fullName>
    </alternativeName>
</protein>
<organism evidence="8 9">
    <name type="scientific">Diplodia seriata</name>
    <dbReference type="NCBI Taxonomy" id="420778"/>
    <lineage>
        <taxon>Eukaryota</taxon>
        <taxon>Fungi</taxon>
        <taxon>Dikarya</taxon>
        <taxon>Ascomycota</taxon>
        <taxon>Pezizomycotina</taxon>
        <taxon>Dothideomycetes</taxon>
        <taxon>Dothideomycetes incertae sedis</taxon>
        <taxon>Botryosphaeriales</taxon>
        <taxon>Botryosphaeriaceae</taxon>
        <taxon>Diplodia</taxon>
    </lineage>
</organism>
<keyword evidence="4" id="KW-0325">Glycoprotein</keyword>
<evidence type="ECO:0000256" key="6">
    <source>
        <dbReference type="PIRSR" id="PIRSR000972-50"/>
    </source>
</evidence>
<dbReference type="SUPFAM" id="SSF53649">
    <property type="entry name" value="Alkaline phosphatase-like"/>
    <property type="match status" value="1"/>
</dbReference>
<gene>
    <name evidence="8" type="ORF">UCDDS831_g03540</name>
</gene>
<dbReference type="GO" id="GO:0005539">
    <property type="term" value="F:glycosaminoglycan binding"/>
    <property type="evidence" value="ECO:0007669"/>
    <property type="project" value="TreeGrafter"/>
</dbReference>
<dbReference type="PROSITE" id="PS00523">
    <property type="entry name" value="SULFATASE_1"/>
    <property type="match status" value="1"/>
</dbReference>
<keyword evidence="3 5" id="KW-0378">Hydrolase</keyword>
<dbReference type="PANTHER" id="PTHR43108">
    <property type="entry name" value="N-ACETYLGLUCOSAMINE-6-SULFATASE FAMILY MEMBER"/>
    <property type="match status" value="1"/>
</dbReference>
<dbReference type="InterPro" id="IPR012083">
    <property type="entry name" value="Arylsulfatase"/>
</dbReference>
<evidence type="ECO:0000256" key="2">
    <source>
        <dbReference type="ARBA" id="ARBA00022729"/>
    </source>
</evidence>
<evidence type="ECO:0000256" key="4">
    <source>
        <dbReference type="ARBA" id="ARBA00023180"/>
    </source>
</evidence>
<dbReference type="Gene3D" id="3.40.720.10">
    <property type="entry name" value="Alkaline Phosphatase, subunit A"/>
    <property type="match status" value="1"/>
</dbReference>
<dbReference type="PANTHER" id="PTHR43108:SF8">
    <property type="entry name" value="SD21168P"/>
    <property type="match status" value="1"/>
</dbReference>
<evidence type="ECO:0000313" key="8">
    <source>
        <dbReference type="EMBL" id="KKY22375.1"/>
    </source>
</evidence>
<dbReference type="InterPro" id="IPR017850">
    <property type="entry name" value="Alkaline_phosphatase_core_sf"/>
</dbReference>
<reference evidence="8 9" key="1">
    <citation type="submission" date="2015-03" db="EMBL/GenBank/DDBJ databases">
        <authorList>
            <person name="Morales-Cruz A."/>
            <person name="Amrine K.C."/>
            <person name="Cantu D."/>
        </authorList>
    </citation>
    <scope>NUCLEOTIDE SEQUENCE [LARGE SCALE GENOMIC DNA]</scope>
    <source>
        <strain evidence="8">DS831</strain>
    </source>
</reference>
<dbReference type="AlphaFoldDB" id="A0A0G2H0P1"/>
<dbReference type="EC" id="3.1.6.1" evidence="5"/>
<evidence type="ECO:0000256" key="5">
    <source>
        <dbReference type="PIRNR" id="PIRNR000972"/>
    </source>
</evidence>
<dbReference type="FunFam" id="3.40.720.10:FF:000051">
    <property type="entry name" value="Arylsulfatase"/>
    <property type="match status" value="1"/>
</dbReference>
<accession>A0A0G2H0P1</accession>
<dbReference type="GO" id="GO:0018958">
    <property type="term" value="P:phenol-containing compound metabolic process"/>
    <property type="evidence" value="ECO:0007669"/>
    <property type="project" value="InterPro"/>
</dbReference>
<sequence length="588" mass="64977">MKLPTLGLVLGGALASAKQPNILFVLTDDQDLHMNSVEYMPLLQKHIIEQGTTFAKHFCTVAICCPSRANLWTGHAAHNTNVTDVSPPYGGFQKVISEGWNDNYLPLWMQDAGYNTYYSGKLWNGHTVSNYNETFARGFNGSDFLLDPYTYKYYDAVMTRNGEEPVSYAGNYSTDVIKDKILGFLDEALSHERPWFVVAAPIAPHATTTTDPATNSTYFDFAQYAPRHADLFKNYTIPRDTSFNAKVEGGVSWIKNLAPLNASVIDYNDEFQRSRLRALQAVDEMIEAFVEKLDDAGVLEDTYVIFSTDNGFHISQHRMTPGKECGYDTDIHIPLAIRGPGIAKGQTIDAVTSHTDIAPTILDLAGAPKQLDGKVIPLTATAAQNGTYEHAAIEYWGRALAEGIYLNPAGSRNIYNNTYKGLRLVGEDYSIYYSVWCTNEAEFYDVKTDPGQIYNLASNATAKSDYQLAGRPLAQIIARLDALMMVLKSCKGVACTKPWAELHPDGADAVQTLTDALSVDYDDFYSNQPKVAFTSCEMGYLISAEGPQEFHQYDAAAAAAGDGGARMEQSKIDGREVFLYGADWHLYT</sequence>
<dbReference type="InterPro" id="IPR000917">
    <property type="entry name" value="Sulfatase_N"/>
</dbReference>
<dbReference type="Pfam" id="PF00884">
    <property type="entry name" value="Sulfatase"/>
    <property type="match status" value="1"/>
</dbReference>
<evidence type="ECO:0000256" key="3">
    <source>
        <dbReference type="ARBA" id="ARBA00022801"/>
    </source>
</evidence>
<comment type="similarity">
    <text evidence="1 5">Belongs to the sulfatase family.</text>
</comment>
<keyword evidence="2" id="KW-0732">Signal</keyword>
<feature type="domain" description="Sulfatase N-terminal" evidence="7">
    <location>
        <begin position="20"/>
        <end position="367"/>
    </location>
</feature>
<evidence type="ECO:0000313" key="9">
    <source>
        <dbReference type="Proteomes" id="UP000034182"/>
    </source>
</evidence>
<proteinExistence type="inferred from homology"/>
<feature type="modified residue" description="3-oxoalanine (Cys)" evidence="6">
    <location>
        <position position="64"/>
    </location>
</feature>
<comment type="PTM">
    <text evidence="6">The conversion to 3-oxoalanine (also known as C-formylglycine, FGly), of a serine or cysteine residue in prokaryotes and of a cysteine residue in eukaryotes, is critical for catalytic activity.</text>
</comment>
<dbReference type="InterPro" id="IPR024607">
    <property type="entry name" value="Sulfatase_CS"/>
</dbReference>
<dbReference type="GO" id="GO:0004065">
    <property type="term" value="F:arylsulfatase activity"/>
    <property type="evidence" value="ECO:0007669"/>
    <property type="project" value="UniProtKB-UniRule"/>
</dbReference>
<evidence type="ECO:0000256" key="1">
    <source>
        <dbReference type="ARBA" id="ARBA00008779"/>
    </source>
</evidence>
<evidence type="ECO:0000259" key="7">
    <source>
        <dbReference type="Pfam" id="PF00884"/>
    </source>
</evidence>
<comment type="caution">
    <text evidence="8">The sequence shown here is derived from an EMBL/GenBank/DDBJ whole genome shotgun (WGS) entry which is preliminary data.</text>
</comment>